<dbReference type="SUPFAM" id="SSF56112">
    <property type="entry name" value="Protein kinase-like (PK-like)"/>
    <property type="match status" value="1"/>
</dbReference>
<comment type="similarity">
    <text evidence="1">Belongs to the protein kinase superfamily. CAMK Ser/Thr protein kinase family. CHEK2 subfamily.</text>
</comment>
<dbReference type="Gene3D" id="1.10.510.10">
    <property type="entry name" value="Transferase(Phosphotransferase) domain 1"/>
    <property type="match status" value="1"/>
</dbReference>
<dbReference type="EMBL" id="JAWRVE010000126">
    <property type="protein sequence ID" value="KAL1855841.1"/>
    <property type="molecule type" value="Genomic_DNA"/>
</dbReference>
<gene>
    <name evidence="7" type="ORF">Daus18300_010915</name>
</gene>
<dbReference type="PROSITE" id="PS00107">
    <property type="entry name" value="PROTEIN_KINASE_ATP"/>
    <property type="match status" value="1"/>
</dbReference>
<accession>A0ABR3W934</accession>
<dbReference type="SMART" id="SM00240">
    <property type="entry name" value="FHA"/>
    <property type="match status" value="1"/>
</dbReference>
<dbReference type="PANTHER" id="PTHR24347">
    <property type="entry name" value="SERINE/THREONINE-PROTEIN KINASE"/>
    <property type="match status" value="1"/>
</dbReference>
<evidence type="ECO:0000256" key="4">
    <source>
        <dbReference type="PROSITE-ProRule" id="PRU10141"/>
    </source>
</evidence>
<dbReference type="Proteomes" id="UP001583177">
    <property type="component" value="Unassembled WGS sequence"/>
</dbReference>
<dbReference type="PROSITE" id="PS50011">
    <property type="entry name" value="PROTEIN_KINASE_DOM"/>
    <property type="match status" value="1"/>
</dbReference>
<name>A0ABR3W934_9PEZI</name>
<dbReference type="InterPro" id="IPR000719">
    <property type="entry name" value="Prot_kinase_dom"/>
</dbReference>
<feature type="binding site" evidence="4">
    <location>
        <position position="187"/>
    </location>
    <ligand>
        <name>ATP</name>
        <dbReference type="ChEBI" id="CHEBI:30616"/>
    </ligand>
</feature>
<dbReference type="InterPro" id="IPR017441">
    <property type="entry name" value="Protein_kinase_ATP_BS"/>
</dbReference>
<feature type="domain" description="Protein kinase" evidence="6">
    <location>
        <begin position="158"/>
        <end position="438"/>
    </location>
</feature>
<evidence type="ECO:0000256" key="1">
    <source>
        <dbReference type="ARBA" id="ARBA00005575"/>
    </source>
</evidence>
<dbReference type="Gene3D" id="2.60.200.20">
    <property type="match status" value="1"/>
</dbReference>
<dbReference type="PROSITE" id="PS50006">
    <property type="entry name" value="FHA_DOMAIN"/>
    <property type="match status" value="1"/>
</dbReference>
<organism evidence="7 8">
    <name type="scientific">Diaporthe australafricana</name>
    <dbReference type="NCBI Taxonomy" id="127596"/>
    <lineage>
        <taxon>Eukaryota</taxon>
        <taxon>Fungi</taxon>
        <taxon>Dikarya</taxon>
        <taxon>Ascomycota</taxon>
        <taxon>Pezizomycotina</taxon>
        <taxon>Sordariomycetes</taxon>
        <taxon>Sordariomycetidae</taxon>
        <taxon>Diaporthales</taxon>
        <taxon>Diaporthaceae</taxon>
        <taxon>Diaporthe</taxon>
    </lineage>
</organism>
<evidence type="ECO:0000259" key="6">
    <source>
        <dbReference type="PROSITE" id="PS50011"/>
    </source>
</evidence>
<evidence type="ECO:0000313" key="7">
    <source>
        <dbReference type="EMBL" id="KAL1855841.1"/>
    </source>
</evidence>
<keyword evidence="2 4" id="KW-0547">Nucleotide-binding</keyword>
<feature type="domain" description="FHA" evidence="5">
    <location>
        <begin position="42"/>
        <end position="98"/>
    </location>
</feature>
<comment type="caution">
    <text evidence="7">The sequence shown here is derived from an EMBL/GenBank/DDBJ whole genome shotgun (WGS) entry which is preliminary data.</text>
</comment>
<dbReference type="InterPro" id="IPR008271">
    <property type="entry name" value="Ser/Thr_kinase_AS"/>
</dbReference>
<reference evidence="7 8" key="1">
    <citation type="journal article" date="2024" name="IMA Fungus">
        <title>IMA Genome - F19 : A genome assembly and annotation guide to empower mycologists, including annotated draft genome sequences of Ceratocystis pirilliformis, Diaporthe australafricana, Fusarium ophioides, Paecilomyces lecythidis, and Sporothrix stenoceras.</title>
        <authorList>
            <person name="Aylward J."/>
            <person name="Wilson A.M."/>
            <person name="Visagie C.M."/>
            <person name="Spraker J."/>
            <person name="Barnes I."/>
            <person name="Buitendag C."/>
            <person name="Ceriani C."/>
            <person name="Del Mar Angel L."/>
            <person name="du Plessis D."/>
            <person name="Fuchs T."/>
            <person name="Gasser K."/>
            <person name="Kramer D."/>
            <person name="Li W."/>
            <person name="Munsamy K."/>
            <person name="Piso A."/>
            <person name="Price J.L."/>
            <person name="Sonnekus B."/>
            <person name="Thomas C."/>
            <person name="van der Nest A."/>
            <person name="van Dijk A."/>
            <person name="van Heerden A."/>
            <person name="van Vuuren N."/>
            <person name="Yilmaz N."/>
            <person name="Duong T.A."/>
            <person name="van der Merwe N.A."/>
            <person name="Wingfield M.J."/>
            <person name="Wingfield B.D."/>
        </authorList>
    </citation>
    <scope>NUCLEOTIDE SEQUENCE [LARGE SCALE GENOMIC DNA]</scope>
    <source>
        <strain evidence="7 8">CMW 18300</strain>
    </source>
</reference>
<evidence type="ECO:0000259" key="5">
    <source>
        <dbReference type="PROSITE" id="PS50006"/>
    </source>
</evidence>
<keyword evidence="3 4" id="KW-0067">ATP-binding</keyword>
<dbReference type="PROSITE" id="PS00108">
    <property type="entry name" value="PROTEIN_KINASE_ST"/>
    <property type="match status" value="1"/>
</dbReference>
<dbReference type="InterPro" id="IPR008984">
    <property type="entry name" value="SMAD_FHA_dom_sf"/>
</dbReference>
<keyword evidence="8" id="KW-1185">Reference proteome</keyword>
<dbReference type="CDD" id="cd22670">
    <property type="entry name" value="FHA_MEK1-like"/>
    <property type="match status" value="1"/>
</dbReference>
<evidence type="ECO:0000256" key="3">
    <source>
        <dbReference type="ARBA" id="ARBA00022840"/>
    </source>
</evidence>
<dbReference type="InterPro" id="IPR011009">
    <property type="entry name" value="Kinase-like_dom_sf"/>
</dbReference>
<dbReference type="Pfam" id="PF00498">
    <property type="entry name" value="FHA"/>
    <property type="match status" value="1"/>
</dbReference>
<sequence>MSPYDTHSSPLPKPVVEIKLLIKYPRGWVQQDTLRMFGNDNLRVGRDRRSNDVVIENDYVSRKQLEFYTCIFDDEHYPMVYVRDRESTDGTFVNGRLIGGREDDKSKTKITPGRIVRHGDIVSVGPDVMFEIVHPFIPKLKLNTIQAQEVLEFSDKYAVTNLTIGSGASAQVHLAIDQETGDYLVCKLYNLDALRLRGQESLIPRLIQETHVRSQIEHPNLATFRGAYKSHSTLYVFEDLATGGDLFTLTERCDTPMHEIQVRWLIRQVVTGAGYMHTKGLVHRDLKLENILCAVAPHASYRVVITDFGHTSMVGDRTMLGTAGTVGWQAPEIISPNQSAGPPADIWSIGVLAIYLLCGKGKCYAMDRLENFAEDYALHPPRNLNEPTVILGKIFEEVAVIRDNVAISKAAKDFIRRCFQTKPERRMTAAAALTHPWLCQPEEDSEILADLEKLATDSWKPRTVVPRACVTLNTAGIVEPADEDMDQLPELWTKVLGNYDRVQQLGNFPTQNPARNDHHNDHQNDHHNDFAEAVVHAVPCDFKETMVVIFSYPWVINKVYNFEDRVKGMKPALAASKRLHLRLASTRLLTTTKKTRKELRSNLVRFAPLCICPNFTLAKASFPPT</sequence>
<evidence type="ECO:0000313" key="8">
    <source>
        <dbReference type="Proteomes" id="UP001583177"/>
    </source>
</evidence>
<dbReference type="SMART" id="SM00220">
    <property type="entry name" value="S_TKc"/>
    <property type="match status" value="1"/>
</dbReference>
<dbReference type="InterPro" id="IPR000253">
    <property type="entry name" value="FHA_dom"/>
</dbReference>
<proteinExistence type="inferred from homology"/>
<protein>
    <submittedName>
        <fullName evidence="7">Uncharacterized protein</fullName>
    </submittedName>
</protein>
<evidence type="ECO:0000256" key="2">
    <source>
        <dbReference type="ARBA" id="ARBA00022741"/>
    </source>
</evidence>
<dbReference type="SUPFAM" id="SSF49879">
    <property type="entry name" value="SMAD/FHA domain"/>
    <property type="match status" value="1"/>
</dbReference>
<dbReference type="Pfam" id="PF00069">
    <property type="entry name" value="Pkinase"/>
    <property type="match status" value="1"/>
</dbReference>